<name>A0AAW0MIN4_9GOBI</name>
<protein>
    <submittedName>
        <fullName evidence="1">Uncharacterized protein</fullName>
    </submittedName>
</protein>
<gene>
    <name evidence="1" type="ORF">WMY93_033470</name>
</gene>
<evidence type="ECO:0000313" key="2">
    <source>
        <dbReference type="Proteomes" id="UP001460270"/>
    </source>
</evidence>
<keyword evidence="2" id="KW-1185">Reference proteome</keyword>
<dbReference type="EMBL" id="JBBPFD010000184">
    <property type="protein sequence ID" value="KAK7879859.1"/>
    <property type="molecule type" value="Genomic_DNA"/>
</dbReference>
<evidence type="ECO:0000313" key="1">
    <source>
        <dbReference type="EMBL" id="KAK7879859.1"/>
    </source>
</evidence>
<sequence>MTKRQSSHTSHQIKACLFPASPDFISDSLDVSLSSAHTAARCCGFCLECVGSGNEAYTEHWLWYRLLQITLNTYNRLCMFDGKDVKPPPELLNLTHTEQCKGVSSAL</sequence>
<dbReference type="Proteomes" id="UP001460270">
    <property type="component" value="Unassembled WGS sequence"/>
</dbReference>
<proteinExistence type="predicted"/>
<reference evidence="2" key="1">
    <citation type="submission" date="2024-04" db="EMBL/GenBank/DDBJ databases">
        <title>Salinicola lusitanus LLJ914,a marine bacterium isolated from the Okinawa Trough.</title>
        <authorList>
            <person name="Li J."/>
        </authorList>
    </citation>
    <scope>NUCLEOTIDE SEQUENCE [LARGE SCALE GENOMIC DNA]</scope>
</reference>
<comment type="caution">
    <text evidence="1">The sequence shown here is derived from an EMBL/GenBank/DDBJ whole genome shotgun (WGS) entry which is preliminary data.</text>
</comment>
<organism evidence="1 2">
    <name type="scientific">Mugilogobius chulae</name>
    <name type="common">yellowstripe goby</name>
    <dbReference type="NCBI Taxonomy" id="88201"/>
    <lineage>
        <taxon>Eukaryota</taxon>
        <taxon>Metazoa</taxon>
        <taxon>Chordata</taxon>
        <taxon>Craniata</taxon>
        <taxon>Vertebrata</taxon>
        <taxon>Euteleostomi</taxon>
        <taxon>Actinopterygii</taxon>
        <taxon>Neopterygii</taxon>
        <taxon>Teleostei</taxon>
        <taxon>Neoteleostei</taxon>
        <taxon>Acanthomorphata</taxon>
        <taxon>Gobiaria</taxon>
        <taxon>Gobiiformes</taxon>
        <taxon>Gobioidei</taxon>
        <taxon>Gobiidae</taxon>
        <taxon>Gobionellinae</taxon>
        <taxon>Mugilogobius</taxon>
    </lineage>
</organism>
<dbReference type="AlphaFoldDB" id="A0AAW0MIN4"/>
<accession>A0AAW0MIN4</accession>